<reference evidence="6" key="1">
    <citation type="journal article" date="2014" name="Int. J. Syst. Evol. Microbiol.">
        <title>Complete genome sequence of Corynebacterium casei LMG S-19264T (=DSM 44701T), isolated from a smear-ripened cheese.</title>
        <authorList>
            <consortium name="US DOE Joint Genome Institute (JGI-PGF)"/>
            <person name="Walter F."/>
            <person name="Albersmeier A."/>
            <person name="Kalinowski J."/>
            <person name="Ruckert C."/>
        </authorList>
    </citation>
    <scope>NUCLEOTIDE SEQUENCE</scope>
    <source>
        <strain evidence="6">CGMCC 1.7086</strain>
    </source>
</reference>
<keyword evidence="6" id="KW-0240">DNA-directed RNA polymerase</keyword>
<accession>A0A917Z0C6</accession>
<dbReference type="Proteomes" id="UP000606935">
    <property type="component" value="Unassembled WGS sequence"/>
</dbReference>
<dbReference type="InterPro" id="IPR013324">
    <property type="entry name" value="RNA_pol_sigma_r3/r4-like"/>
</dbReference>
<keyword evidence="3" id="KW-0731">Sigma factor</keyword>
<dbReference type="GO" id="GO:0016987">
    <property type="term" value="F:sigma factor activity"/>
    <property type="evidence" value="ECO:0007669"/>
    <property type="project" value="UniProtKB-KW"/>
</dbReference>
<evidence type="ECO:0000256" key="4">
    <source>
        <dbReference type="ARBA" id="ARBA00023163"/>
    </source>
</evidence>
<dbReference type="InterPro" id="IPR014284">
    <property type="entry name" value="RNA_pol_sigma-70_dom"/>
</dbReference>
<dbReference type="GO" id="GO:0000428">
    <property type="term" value="C:DNA-directed RNA polymerase complex"/>
    <property type="evidence" value="ECO:0007669"/>
    <property type="project" value="UniProtKB-KW"/>
</dbReference>
<comment type="caution">
    <text evidence="6">The sequence shown here is derived from an EMBL/GenBank/DDBJ whole genome shotgun (WGS) entry which is preliminary data.</text>
</comment>
<gene>
    <name evidence="6" type="ORF">GCM10010982_27420</name>
</gene>
<evidence type="ECO:0000256" key="2">
    <source>
        <dbReference type="ARBA" id="ARBA00023015"/>
    </source>
</evidence>
<name>A0A917Z0C6_9ALTE</name>
<evidence type="ECO:0000256" key="3">
    <source>
        <dbReference type="ARBA" id="ARBA00023082"/>
    </source>
</evidence>
<reference evidence="6" key="2">
    <citation type="submission" date="2020-09" db="EMBL/GenBank/DDBJ databases">
        <authorList>
            <person name="Sun Q."/>
            <person name="Zhou Y."/>
        </authorList>
    </citation>
    <scope>NUCLEOTIDE SEQUENCE</scope>
    <source>
        <strain evidence="6">CGMCC 1.7086</strain>
    </source>
</reference>
<sequence length="185" mass="21185">MSTSATFTQQLDRWQSGDPNAFAQVTELIYQELHRLACKEMAKERKSHTLQATALVNEAFLRLADANLSCTDRRHFFSLAARTLRRILVDHARQNARQKRGQNGQRLTLHESMLANAASQMDVLELDDALSQLASQDHRKAEIIELQFFAGMTNEEIAELLDLSSKTIERDSKFARAWLHRFLSQ</sequence>
<dbReference type="NCBIfam" id="TIGR02999">
    <property type="entry name" value="Sig-70_X6"/>
    <property type="match status" value="1"/>
</dbReference>
<dbReference type="InterPro" id="IPR039425">
    <property type="entry name" value="RNA_pol_sigma-70-like"/>
</dbReference>
<dbReference type="RefSeq" id="WP_188696236.1">
    <property type="nucleotide sequence ID" value="NZ_BMLS01000004.1"/>
</dbReference>
<dbReference type="PANTHER" id="PTHR43133">
    <property type="entry name" value="RNA POLYMERASE ECF-TYPE SIGMA FACTO"/>
    <property type="match status" value="1"/>
</dbReference>
<dbReference type="PANTHER" id="PTHR43133:SF39">
    <property type="entry name" value="SIMILAR TO RNA POLYMERASE SIGMA-E FACTOR"/>
    <property type="match status" value="1"/>
</dbReference>
<dbReference type="InterPro" id="IPR053812">
    <property type="entry name" value="HTH_Sigma70_ECF-like"/>
</dbReference>
<dbReference type="InterPro" id="IPR013325">
    <property type="entry name" value="RNA_pol_sigma_r2"/>
</dbReference>
<evidence type="ECO:0000256" key="1">
    <source>
        <dbReference type="ARBA" id="ARBA00010641"/>
    </source>
</evidence>
<evidence type="ECO:0000259" key="5">
    <source>
        <dbReference type="Pfam" id="PF07638"/>
    </source>
</evidence>
<feature type="domain" description="RNA polymerase sigma-70 ECF-like HTH" evidence="5">
    <location>
        <begin position="6"/>
        <end position="183"/>
    </location>
</feature>
<protein>
    <submittedName>
        <fullName evidence="6">DNA-directed RNA polymerase sigma-70 factor</fullName>
    </submittedName>
</protein>
<keyword evidence="7" id="KW-1185">Reference proteome</keyword>
<dbReference type="Gene3D" id="1.10.1740.10">
    <property type="match status" value="1"/>
</dbReference>
<dbReference type="Pfam" id="PF07638">
    <property type="entry name" value="Sigma70_ECF"/>
    <property type="match status" value="1"/>
</dbReference>
<keyword evidence="4" id="KW-0804">Transcription</keyword>
<proteinExistence type="inferred from homology"/>
<evidence type="ECO:0000313" key="6">
    <source>
        <dbReference type="EMBL" id="GGO71497.1"/>
    </source>
</evidence>
<dbReference type="EMBL" id="BMLS01000004">
    <property type="protein sequence ID" value="GGO71497.1"/>
    <property type="molecule type" value="Genomic_DNA"/>
</dbReference>
<dbReference type="InterPro" id="IPR036388">
    <property type="entry name" value="WH-like_DNA-bd_sf"/>
</dbReference>
<organism evidence="6 7">
    <name type="scientific">Bowmanella pacifica</name>
    <dbReference type="NCBI Taxonomy" id="502051"/>
    <lineage>
        <taxon>Bacteria</taxon>
        <taxon>Pseudomonadati</taxon>
        <taxon>Pseudomonadota</taxon>
        <taxon>Gammaproteobacteria</taxon>
        <taxon>Alteromonadales</taxon>
        <taxon>Alteromonadaceae</taxon>
        <taxon>Bowmanella</taxon>
    </lineage>
</organism>
<dbReference type="InterPro" id="IPR011517">
    <property type="entry name" value="RNA_pol_sigma70_ECF-like"/>
</dbReference>
<keyword evidence="2" id="KW-0805">Transcription regulation</keyword>
<dbReference type="SUPFAM" id="SSF88946">
    <property type="entry name" value="Sigma2 domain of RNA polymerase sigma factors"/>
    <property type="match status" value="1"/>
</dbReference>
<dbReference type="AlphaFoldDB" id="A0A917Z0C6"/>
<dbReference type="Gene3D" id="1.10.10.10">
    <property type="entry name" value="Winged helix-like DNA-binding domain superfamily/Winged helix DNA-binding domain"/>
    <property type="match status" value="1"/>
</dbReference>
<dbReference type="GO" id="GO:0006352">
    <property type="term" value="P:DNA-templated transcription initiation"/>
    <property type="evidence" value="ECO:0007669"/>
    <property type="project" value="InterPro"/>
</dbReference>
<dbReference type="NCBIfam" id="TIGR02937">
    <property type="entry name" value="sigma70-ECF"/>
    <property type="match status" value="1"/>
</dbReference>
<evidence type="ECO:0000313" key="7">
    <source>
        <dbReference type="Proteomes" id="UP000606935"/>
    </source>
</evidence>
<comment type="similarity">
    <text evidence="1">Belongs to the sigma-70 factor family. ECF subfamily.</text>
</comment>
<dbReference type="SUPFAM" id="SSF88659">
    <property type="entry name" value="Sigma3 and sigma4 domains of RNA polymerase sigma factors"/>
    <property type="match status" value="1"/>
</dbReference>